<dbReference type="AlphaFoldDB" id="A0A1G5WCS2"/>
<dbReference type="RefSeq" id="WP_143270100.1">
    <property type="nucleotide sequence ID" value="NZ_FMXA01000017.1"/>
</dbReference>
<dbReference type="STRING" id="209880.SAMN02910343_01295"/>
<keyword evidence="3" id="KW-1185">Reference proteome</keyword>
<feature type="transmembrane region" description="Helical" evidence="1">
    <location>
        <begin position="392"/>
        <end position="421"/>
    </location>
</feature>
<evidence type="ECO:0000313" key="3">
    <source>
        <dbReference type="Proteomes" id="UP000199689"/>
    </source>
</evidence>
<sequence>MASDTSNVLTDRNELNEMFLGILRNISSGIFTRQDTENQAKNLLIHYSDFWLAYAMAAMMYWYADERNNAETTLQKALTLNREKTALFFSLFCVKNERMEAAELWIAQFMQEQNAQQVYAGFILILNMMAAGFLSTEMVNEISDTLTRWGSELAENPAVEEAQEDAWKNFMKGLSKQAALPEILHFKQLNVLPNQTNAEELLKGARIHELLLERLQHLMEAPDAGVKQEDKLEQWLEIFVTSQVSGAEWVDIHSDYSSLLTCAAQDWGDTDTFALNANAGRFIVASSARWIRNAYEDVAGEGIRKVPALISFQVRYQFLRQNYRFEYTIRNGLDEPAVIAQFRETFAPVHKEAREAYTWIRQSVVADGLLAGVAGLVYFGGAWIFANHFLGVSVLILIIAIAILGLIGGILGGAILLAAAYYLTRFLHENMEMFAASLGAGLIIFPVVYYLKAMGNRRIIDREAQHTSDSVEDIIREAMAETADFRDYYARYTAVGRKTRQFIAEMNPDNYLNLGKRIRRN</sequence>
<evidence type="ECO:0000256" key="1">
    <source>
        <dbReference type="SAM" id="Phobius"/>
    </source>
</evidence>
<name>A0A1G5WCS2_9FIRM</name>
<proteinExistence type="predicted"/>
<organism evidence="2 3">
    <name type="scientific">Allisonella histaminiformans</name>
    <dbReference type="NCBI Taxonomy" id="209880"/>
    <lineage>
        <taxon>Bacteria</taxon>
        <taxon>Bacillati</taxon>
        <taxon>Bacillota</taxon>
        <taxon>Negativicutes</taxon>
        <taxon>Veillonellales</taxon>
        <taxon>Veillonellaceae</taxon>
        <taxon>Allisonella</taxon>
    </lineage>
</organism>
<feature type="transmembrane region" description="Helical" evidence="1">
    <location>
        <begin position="364"/>
        <end position="386"/>
    </location>
</feature>
<dbReference type="GeneID" id="87756302"/>
<evidence type="ECO:0000313" key="2">
    <source>
        <dbReference type="EMBL" id="SDA55792.1"/>
    </source>
</evidence>
<accession>A0A1G5WCS2</accession>
<reference evidence="2 3" key="1">
    <citation type="submission" date="2016-10" db="EMBL/GenBank/DDBJ databases">
        <authorList>
            <person name="de Groot N.N."/>
        </authorList>
    </citation>
    <scope>NUCLEOTIDE SEQUENCE [LARGE SCALE GENOMIC DNA]</scope>
    <source>
        <strain evidence="2 3">DSM 15230</strain>
    </source>
</reference>
<feature type="transmembrane region" description="Helical" evidence="1">
    <location>
        <begin position="433"/>
        <end position="451"/>
    </location>
</feature>
<dbReference type="EMBL" id="FMXA01000017">
    <property type="protein sequence ID" value="SDA55792.1"/>
    <property type="molecule type" value="Genomic_DNA"/>
</dbReference>
<keyword evidence="1" id="KW-0812">Transmembrane</keyword>
<gene>
    <name evidence="2" type="ORF">SAMN02910343_01295</name>
</gene>
<keyword evidence="1" id="KW-1133">Transmembrane helix</keyword>
<dbReference type="Proteomes" id="UP000199689">
    <property type="component" value="Unassembled WGS sequence"/>
</dbReference>
<keyword evidence="1" id="KW-0472">Membrane</keyword>
<dbReference type="OrthoDB" id="3035105at2"/>
<protein>
    <submittedName>
        <fullName evidence="2">Uncharacterized protein</fullName>
    </submittedName>
</protein>